<feature type="compositionally biased region" description="Polar residues" evidence="1">
    <location>
        <begin position="865"/>
        <end position="900"/>
    </location>
</feature>
<feature type="compositionally biased region" description="Polar residues" evidence="1">
    <location>
        <begin position="1085"/>
        <end position="1110"/>
    </location>
</feature>
<feature type="region of interest" description="Disordered" evidence="1">
    <location>
        <begin position="465"/>
        <end position="550"/>
    </location>
</feature>
<feature type="compositionally biased region" description="Acidic residues" evidence="1">
    <location>
        <begin position="1155"/>
        <end position="1183"/>
    </location>
</feature>
<name>A0A7C8NEJ0_ORBOL</name>
<feature type="region of interest" description="Disordered" evidence="1">
    <location>
        <begin position="1037"/>
        <end position="1228"/>
    </location>
</feature>
<feature type="compositionally biased region" description="Low complexity" evidence="1">
    <location>
        <begin position="1111"/>
        <end position="1130"/>
    </location>
</feature>
<feature type="compositionally biased region" description="Polar residues" evidence="1">
    <location>
        <begin position="794"/>
        <end position="817"/>
    </location>
</feature>
<feature type="region of interest" description="Disordered" evidence="1">
    <location>
        <begin position="781"/>
        <end position="838"/>
    </location>
</feature>
<feature type="compositionally biased region" description="Low complexity" evidence="1">
    <location>
        <begin position="139"/>
        <end position="160"/>
    </location>
</feature>
<feature type="region of interest" description="Disordered" evidence="1">
    <location>
        <begin position="942"/>
        <end position="976"/>
    </location>
</feature>
<proteinExistence type="predicted"/>
<feature type="compositionally biased region" description="Low complexity" evidence="1">
    <location>
        <begin position="263"/>
        <end position="278"/>
    </location>
</feature>
<evidence type="ECO:0008006" key="4">
    <source>
        <dbReference type="Google" id="ProtNLM"/>
    </source>
</evidence>
<evidence type="ECO:0000313" key="3">
    <source>
        <dbReference type="Proteomes" id="UP000475325"/>
    </source>
</evidence>
<feature type="compositionally biased region" description="Polar residues" evidence="1">
    <location>
        <begin position="253"/>
        <end position="262"/>
    </location>
</feature>
<dbReference type="Gene3D" id="3.40.50.150">
    <property type="entry name" value="Vaccinia Virus protein VP39"/>
    <property type="match status" value="1"/>
</dbReference>
<feature type="compositionally biased region" description="Low complexity" evidence="1">
    <location>
        <begin position="589"/>
        <end position="604"/>
    </location>
</feature>
<feature type="region of interest" description="Disordered" evidence="1">
    <location>
        <begin position="379"/>
        <end position="453"/>
    </location>
</feature>
<feature type="region of interest" description="Disordered" evidence="1">
    <location>
        <begin position="1"/>
        <end position="209"/>
    </location>
</feature>
<organism evidence="2 3">
    <name type="scientific">Orbilia oligospora</name>
    <name type="common">Nematode-trapping fungus</name>
    <name type="synonym">Arthrobotrys oligospora</name>
    <dbReference type="NCBI Taxonomy" id="2813651"/>
    <lineage>
        <taxon>Eukaryota</taxon>
        <taxon>Fungi</taxon>
        <taxon>Dikarya</taxon>
        <taxon>Ascomycota</taxon>
        <taxon>Pezizomycotina</taxon>
        <taxon>Orbiliomycetes</taxon>
        <taxon>Orbiliales</taxon>
        <taxon>Orbiliaceae</taxon>
        <taxon>Orbilia</taxon>
    </lineage>
</organism>
<feature type="compositionally biased region" description="Polar residues" evidence="1">
    <location>
        <begin position="341"/>
        <end position="359"/>
    </location>
</feature>
<feature type="compositionally biased region" description="Basic and acidic residues" evidence="1">
    <location>
        <begin position="1143"/>
        <end position="1154"/>
    </location>
</feature>
<feature type="compositionally biased region" description="Acidic residues" evidence="1">
    <location>
        <begin position="1293"/>
        <end position="1303"/>
    </location>
</feature>
<feature type="compositionally biased region" description="Polar residues" evidence="1">
    <location>
        <begin position="605"/>
        <end position="621"/>
    </location>
</feature>
<protein>
    <recommendedName>
        <fullName evidence="4">Methyltransferase type 11 domain-containing protein</fullName>
    </recommendedName>
</protein>
<feature type="region of interest" description="Disordered" evidence="1">
    <location>
        <begin position="226"/>
        <end position="360"/>
    </location>
</feature>
<feature type="region of interest" description="Disordered" evidence="1">
    <location>
        <begin position="864"/>
        <end position="928"/>
    </location>
</feature>
<feature type="compositionally biased region" description="Low complexity" evidence="1">
    <location>
        <begin position="226"/>
        <end position="241"/>
    </location>
</feature>
<gene>
    <name evidence="2" type="ORF">TWF102_007407</name>
</gene>
<feature type="compositionally biased region" description="Low complexity" evidence="1">
    <location>
        <begin position="469"/>
        <end position="478"/>
    </location>
</feature>
<feature type="region of interest" description="Disordered" evidence="1">
    <location>
        <begin position="576"/>
        <end position="755"/>
    </location>
</feature>
<feature type="compositionally biased region" description="Polar residues" evidence="1">
    <location>
        <begin position="725"/>
        <end position="735"/>
    </location>
</feature>
<feature type="compositionally biased region" description="Low complexity" evidence="1">
    <location>
        <begin position="521"/>
        <end position="531"/>
    </location>
</feature>
<feature type="compositionally biased region" description="Polar residues" evidence="1">
    <location>
        <begin position="310"/>
        <end position="320"/>
    </location>
</feature>
<feature type="compositionally biased region" description="Polar residues" evidence="1">
    <location>
        <begin position="398"/>
        <end position="415"/>
    </location>
</feature>
<dbReference type="InterPro" id="IPR029063">
    <property type="entry name" value="SAM-dependent_MTases_sf"/>
</dbReference>
<feature type="compositionally biased region" description="Polar residues" evidence="1">
    <location>
        <begin position="279"/>
        <end position="290"/>
    </location>
</feature>
<sequence length="1867" mass="199599">MSNIYSPEAPASTSQNPMYSGTGQSFAERARAKKAAMEARSQVAPPPGLAAPSTTTAVARGRSRVPSPNFYAVPDNRRHGGPKILLPVAPSLTPSSSIASPTSDPRTPSPPPTSRSPFYQLPNLGSNSSKSTMHEGSSRSKPTSKTPSSTANSSSTVVAATEKRPQNMIRKKTNAQTTDSKMAMRTGSTTSTNASSASFTTSTSASHMGGGYGQNSLVFGISMPPTSYTYGSRTHTTTGTRQNPRTIAPPPGLSTTPSASIMQRTRSGSGSQSSANSTRLSVSGIDSQLASPKAGVIPPPLTIPAAVAENYNSSPSTENCGSPGMFSHNSTPTSSSTNPSLFQSPGFSPPVRSTRNSSPVRPLISKYAGVAAATDKLGKAISMKKKDGEGNTPEGPKQTKTSSRNSMIPTNSGIASLTAPKTRDTKTPEATKLVQPTKHFRKTSKDLFPSKSSLSVGFAGFHIRKSSKDLTSTSASSSQVGRPPHSRQSSRDSSNIRSPGEGAATAASYFPSTSPIPIPVPSSSTTSLRLPPSRPSRDGAPDDLEGFGSDVPVIQSGIVATKDSKTKGQKMKIITSSSLPYRSGAPFGTVNGSTSSVNLTSTSVPGQSKSMRSPTPTSAKATNIVHGFTFATSSPATSSQPTKGTGSSPRKLKKEDKKNSSDKNTLATVPPPSRPSLFSRGRTKTVPPPAASADKEKPPSQRRLLGPSAGTGHEGYPQFNKPVRNRSSSSGSIPTAPTKAQAAVSTPPGSWGRATGAAALKNAPIDSFLALRLEPVVMKGGAIKPPGGVEMVKTGSSQSTSSFLQRPSTKNESQKSSLDLPRAESSQGPNSRDHSVDISRKITNDFAGFDFGPDVIAQKHLPITIDTSSHPRPSTESPISAILSPTTKIGLSKTSKSTPSIRDEEKETKLKQSKRLIPPAVGSTSQPARRWRIFSKIQSAPGLVSTSDVPKDTPKPKVVTPKPASQSLLSRQEAKVGDANTGGYIRGVHSQHETIHSPPIRNQNHEIPRLVAPQNPRESVLLPDRPVMPRLVAPRTPSPVISVTAPPGLPAPQKTSNGGPSTVGLTRPPPGLPIPAELRPVIFAKSTTPTQPSKLGNSSETLNMSPVSALTTSPSSITKSTSSKTSIRPSPANLPVRNVIQEAVEKTQKLSDVSHDDDDDDDDNSYDSNEYTDEEDYIDDEREEDRAKENAVPPVSAGFVSVISPPVTPKSVTPEPAASPSQGPRRRLDDFALGRIPKAGNVEGSSIRLPTLAEILPPPPSLRARQQPSQPIMIHPPRRIAHHPVEQIQPASSEDEDEDDGGEGIDYINTRKIPLSRLAPLVTTGLSQFQVYNATTPQRISNNTDDWSEYDDFIDEMSAATPRSKTPSLGAPFPEIVKFKPDLRDEIEPTRRLKDSPTLPSASTFGDVTKFAPSNKKKLVLDQGKLSQGRPVAARPFFSPTLPTARSSLFGGSIKELNSQRSSSTYSQRSSSNQKTIAFADFIAAYAEADRGVMSVIDPLDKAKCPPSQARKVGVLSPMSSVTDFEDDSSTDSESYRESIISAMPGTEDALEGEMKVRLWALMTSRWLSFGRVLVSPAHEEIKLSPSGSANKRILVIDGLGNDDWSFYCSLNYPNATVYNLTPSPATYPTSPAGDQPNPSNPTDNLNNHHQIHHVSFASPFPFPSGFFTVVTFRFLPCTSDALWPFIISQCMRVLKPGGYLELSVLDIDMVNMGPRTKRTVDEIKVNLRKHQSGNGSDWHKKTPSEKALRLMAKRGFTDITRCRVGLPTVGNVDGSREEQASMQQILKEGNSPEEVDMGSAEGINRVVSKVGRWWYGKCFENIGEEVQGETLRYKKTLWEDKTLLRECEKKKTNFRMLISFARKPTS</sequence>
<evidence type="ECO:0000313" key="2">
    <source>
        <dbReference type="EMBL" id="KAF3095008.1"/>
    </source>
</evidence>
<feature type="compositionally biased region" description="Low complexity" evidence="1">
    <location>
        <begin position="628"/>
        <end position="642"/>
    </location>
</feature>
<feature type="region of interest" description="Disordered" evidence="1">
    <location>
        <begin position="1288"/>
        <end position="1307"/>
    </location>
</feature>
<dbReference type="Proteomes" id="UP000475325">
    <property type="component" value="Unassembled WGS sequence"/>
</dbReference>
<comment type="caution">
    <text evidence="2">The sequence shown here is derived from an EMBL/GenBank/DDBJ whole genome shotgun (WGS) entry which is preliminary data.</text>
</comment>
<reference evidence="2 3" key="1">
    <citation type="submission" date="2019-06" db="EMBL/GenBank/DDBJ databases">
        <authorList>
            <person name="Palmer J.M."/>
        </authorList>
    </citation>
    <scope>NUCLEOTIDE SEQUENCE [LARGE SCALE GENOMIC DNA]</scope>
    <source>
        <strain evidence="2 3">TWF102</strain>
    </source>
</reference>
<feature type="compositionally biased region" description="Polar residues" evidence="1">
    <location>
        <begin position="1053"/>
        <end position="1064"/>
    </location>
</feature>
<feature type="compositionally biased region" description="Basic and acidic residues" evidence="1">
    <location>
        <begin position="901"/>
        <end position="910"/>
    </location>
</feature>
<dbReference type="SUPFAM" id="SSF53335">
    <property type="entry name" value="S-adenosyl-L-methionine-dependent methyltransferases"/>
    <property type="match status" value="1"/>
</dbReference>
<accession>A0A7C8NEJ0</accession>
<dbReference type="EMBL" id="WIQW01000042">
    <property type="protein sequence ID" value="KAF3095008.1"/>
    <property type="molecule type" value="Genomic_DNA"/>
</dbReference>
<feature type="compositionally biased region" description="Polar residues" evidence="1">
    <location>
        <begin position="1"/>
        <end position="25"/>
    </location>
</feature>
<evidence type="ECO:0000256" key="1">
    <source>
        <dbReference type="SAM" id="MobiDB-lite"/>
    </source>
</evidence>
<feature type="compositionally biased region" description="Low complexity" evidence="1">
    <location>
        <begin position="186"/>
        <end position="206"/>
    </location>
</feature>
<feature type="compositionally biased region" description="Low complexity" evidence="1">
    <location>
        <begin position="329"/>
        <end position="340"/>
    </location>
</feature>